<proteinExistence type="predicted"/>
<organism evidence="1 2">
    <name type="scientific">Haloferula chungangensis</name>
    <dbReference type="NCBI Taxonomy" id="1048331"/>
    <lineage>
        <taxon>Bacteria</taxon>
        <taxon>Pseudomonadati</taxon>
        <taxon>Verrucomicrobiota</taxon>
        <taxon>Verrucomicrobiia</taxon>
        <taxon>Verrucomicrobiales</taxon>
        <taxon>Verrucomicrobiaceae</taxon>
        <taxon>Haloferula</taxon>
    </lineage>
</organism>
<protein>
    <recommendedName>
        <fullName evidence="3">PGF-CTERM sorting domain-containing protein</fullName>
    </recommendedName>
</protein>
<keyword evidence="2" id="KW-1185">Reference proteome</keyword>
<dbReference type="EMBL" id="JBHTBS010000053">
    <property type="protein sequence ID" value="MFC7339710.1"/>
    <property type="molecule type" value="Genomic_DNA"/>
</dbReference>
<accession>A0ABW2LDS0</accession>
<evidence type="ECO:0000313" key="2">
    <source>
        <dbReference type="Proteomes" id="UP001596472"/>
    </source>
</evidence>
<name>A0ABW2LDS0_9BACT</name>
<sequence>MKTTASMFAAFTLIAGAQNLPPRVPSQPNPVDKISREVKSPRWICSDNHIFDDVKVLEINGAWAKIEYSVFVPPRPVVVDANAKRELTGPAQRPRAQTWVNTLHVIRIESSAKLAPEEK</sequence>
<dbReference type="Proteomes" id="UP001596472">
    <property type="component" value="Unassembled WGS sequence"/>
</dbReference>
<evidence type="ECO:0008006" key="3">
    <source>
        <dbReference type="Google" id="ProtNLM"/>
    </source>
</evidence>
<comment type="caution">
    <text evidence="1">The sequence shown here is derived from an EMBL/GenBank/DDBJ whole genome shotgun (WGS) entry which is preliminary data.</text>
</comment>
<evidence type="ECO:0000313" key="1">
    <source>
        <dbReference type="EMBL" id="MFC7339710.1"/>
    </source>
</evidence>
<dbReference type="RefSeq" id="WP_379717029.1">
    <property type="nucleotide sequence ID" value="NZ_JBHTBS010000053.1"/>
</dbReference>
<gene>
    <name evidence="1" type="ORF">ACFQY0_21170</name>
</gene>
<reference evidence="2" key="1">
    <citation type="journal article" date="2019" name="Int. J. Syst. Evol. Microbiol.">
        <title>The Global Catalogue of Microorganisms (GCM) 10K type strain sequencing project: providing services to taxonomists for standard genome sequencing and annotation.</title>
        <authorList>
            <consortium name="The Broad Institute Genomics Platform"/>
            <consortium name="The Broad Institute Genome Sequencing Center for Infectious Disease"/>
            <person name="Wu L."/>
            <person name="Ma J."/>
        </authorList>
    </citation>
    <scope>NUCLEOTIDE SEQUENCE [LARGE SCALE GENOMIC DNA]</scope>
    <source>
        <strain evidence="2">CGMCC 4.1467</strain>
    </source>
</reference>